<dbReference type="GO" id="GO:0019354">
    <property type="term" value="P:siroheme biosynthetic process"/>
    <property type="evidence" value="ECO:0007669"/>
    <property type="project" value="UniProtKB-UniPathway"/>
</dbReference>
<dbReference type="AlphaFoldDB" id="A0A2S0VVT2"/>
<evidence type="ECO:0000313" key="15">
    <source>
        <dbReference type="Proteomes" id="UP000244441"/>
    </source>
</evidence>
<name>A0A2S0VVT2_9ALTE</name>
<organism evidence="14 15">
    <name type="scientific">Saccharobesus litoralis</name>
    <dbReference type="NCBI Taxonomy" id="2172099"/>
    <lineage>
        <taxon>Bacteria</taxon>
        <taxon>Pseudomonadati</taxon>
        <taxon>Pseudomonadota</taxon>
        <taxon>Gammaproteobacteria</taxon>
        <taxon>Alteromonadales</taxon>
        <taxon>Alteromonadaceae</taxon>
        <taxon>Saccharobesus</taxon>
    </lineage>
</organism>
<keyword evidence="6" id="KW-0949">S-adenosyl-L-methionine</keyword>
<dbReference type="GO" id="GO:0004851">
    <property type="term" value="F:uroporphyrin-III C-methyltransferase activity"/>
    <property type="evidence" value="ECO:0007669"/>
    <property type="project" value="UniProtKB-EC"/>
</dbReference>
<dbReference type="EC" id="2.1.1.107" evidence="2"/>
<keyword evidence="9" id="KW-0627">Porphyrin biosynthesis</keyword>
<keyword evidence="10" id="KW-0511">Multifunctional enzyme</keyword>
<keyword evidence="15" id="KW-1185">Reference proteome</keyword>
<evidence type="ECO:0000259" key="13">
    <source>
        <dbReference type="Pfam" id="PF00590"/>
    </source>
</evidence>
<evidence type="ECO:0000256" key="9">
    <source>
        <dbReference type="ARBA" id="ARBA00023244"/>
    </source>
</evidence>
<evidence type="ECO:0000256" key="4">
    <source>
        <dbReference type="ARBA" id="ARBA00022603"/>
    </source>
</evidence>
<evidence type="ECO:0000256" key="5">
    <source>
        <dbReference type="ARBA" id="ARBA00022679"/>
    </source>
</evidence>
<dbReference type="GO" id="GO:0032259">
    <property type="term" value="P:methylation"/>
    <property type="evidence" value="ECO:0007669"/>
    <property type="project" value="UniProtKB-KW"/>
</dbReference>
<keyword evidence="3" id="KW-0169">Cobalamin biosynthesis</keyword>
<dbReference type="GO" id="GO:0016491">
    <property type="term" value="F:oxidoreductase activity"/>
    <property type="evidence" value="ECO:0007669"/>
    <property type="project" value="UniProtKB-KW"/>
</dbReference>
<evidence type="ECO:0000256" key="8">
    <source>
        <dbReference type="ARBA" id="ARBA00023239"/>
    </source>
</evidence>
<dbReference type="NCBIfam" id="NF004790">
    <property type="entry name" value="PRK06136.1"/>
    <property type="match status" value="1"/>
</dbReference>
<dbReference type="NCBIfam" id="TIGR01469">
    <property type="entry name" value="cobA_cysG_Cterm"/>
    <property type="match status" value="1"/>
</dbReference>
<evidence type="ECO:0000313" key="14">
    <source>
        <dbReference type="EMBL" id="AWB68326.1"/>
    </source>
</evidence>
<dbReference type="InterPro" id="IPR014777">
    <property type="entry name" value="4pyrrole_Mease_sub1"/>
</dbReference>
<dbReference type="Gene3D" id="3.40.1010.10">
    <property type="entry name" value="Cobalt-precorrin-4 Transmethylase, Domain 1"/>
    <property type="match status" value="1"/>
</dbReference>
<dbReference type="CDD" id="cd11642">
    <property type="entry name" value="SUMT"/>
    <property type="match status" value="1"/>
</dbReference>
<keyword evidence="4 14" id="KW-0489">Methyltransferase</keyword>
<dbReference type="GO" id="GO:0009236">
    <property type="term" value="P:cobalamin biosynthetic process"/>
    <property type="evidence" value="ECO:0007669"/>
    <property type="project" value="UniProtKB-KW"/>
</dbReference>
<comment type="pathway">
    <text evidence="11">Porphyrin-containing compound metabolism; siroheme biosynthesis; precorrin-2 from uroporphyrinogen III: step 1/1.</text>
</comment>
<evidence type="ECO:0000256" key="3">
    <source>
        <dbReference type="ARBA" id="ARBA00022573"/>
    </source>
</evidence>
<dbReference type="KEGG" id="cate:C2869_18775"/>
<dbReference type="Proteomes" id="UP000244441">
    <property type="component" value="Chromosome"/>
</dbReference>
<dbReference type="EMBL" id="CP026604">
    <property type="protein sequence ID" value="AWB68326.1"/>
    <property type="molecule type" value="Genomic_DNA"/>
</dbReference>
<dbReference type="PANTHER" id="PTHR45790">
    <property type="entry name" value="SIROHEME SYNTHASE-RELATED"/>
    <property type="match status" value="1"/>
</dbReference>
<evidence type="ECO:0000256" key="6">
    <source>
        <dbReference type="ARBA" id="ARBA00022691"/>
    </source>
</evidence>
<dbReference type="PANTHER" id="PTHR45790:SF3">
    <property type="entry name" value="S-ADENOSYL-L-METHIONINE-DEPENDENT UROPORPHYRINOGEN III METHYLTRANSFERASE, CHLOROPLASTIC"/>
    <property type="match status" value="1"/>
</dbReference>
<evidence type="ECO:0000256" key="1">
    <source>
        <dbReference type="ARBA" id="ARBA00005879"/>
    </source>
</evidence>
<evidence type="ECO:0000256" key="2">
    <source>
        <dbReference type="ARBA" id="ARBA00012162"/>
    </source>
</evidence>
<dbReference type="Gene3D" id="3.30.950.10">
    <property type="entry name" value="Methyltransferase, Cobalt-precorrin-4 Transmethylase, Domain 2"/>
    <property type="match status" value="1"/>
</dbReference>
<comment type="similarity">
    <text evidence="1">Belongs to the precorrin methyltransferase family.</text>
</comment>
<reference evidence="14 15" key="1">
    <citation type="submission" date="2018-01" db="EMBL/GenBank/DDBJ databases">
        <title>Genome sequence of a Cantenovulum-like bacteria.</title>
        <authorList>
            <person name="Tan W.R."/>
            <person name="Lau N.-S."/>
            <person name="Go F."/>
            <person name="Amirul A.-A.A."/>
        </authorList>
    </citation>
    <scope>NUCLEOTIDE SEQUENCE [LARGE SCALE GENOMIC DNA]</scope>
    <source>
        <strain evidence="14 15">CCB-QB4</strain>
    </source>
</reference>
<sequence length="280" mass="29594">MSTTIKLDKSSTSAYGAVSLVGAGPGDADLLTVKALKSIQSADIIVYDNLVSADIRALFPSSALALYVGKAKGQHYLTQDEINNLLIDRAQQGYSICRLKGGDPFVFGRGGEEMLALKQAGIEVEIVPGITAGIGAAAYSGIPVTHRGISQGCTFVTAHGEKSLDLDWAALAHLDHTLVFYMGLSKLPMITGQLTQNGLSPDTPAALIERGCQQSQRTFTTTLAKLSDTALENKLQSPSLVVVGHVVSLAEPMHWFGTTFNNSTSSAFEFEASADMQLSA</sequence>
<dbReference type="InterPro" id="IPR014776">
    <property type="entry name" value="4pyrrole_Mease_sub2"/>
</dbReference>
<evidence type="ECO:0000256" key="7">
    <source>
        <dbReference type="ARBA" id="ARBA00023002"/>
    </source>
</evidence>
<accession>A0A2S0VVT2</accession>
<evidence type="ECO:0000256" key="11">
    <source>
        <dbReference type="ARBA" id="ARBA00025705"/>
    </source>
</evidence>
<dbReference type="SUPFAM" id="SSF53790">
    <property type="entry name" value="Tetrapyrrole methylase"/>
    <property type="match status" value="1"/>
</dbReference>
<dbReference type="UniPathway" id="UPA00262">
    <property type="reaction ID" value="UER00211"/>
</dbReference>
<feature type="domain" description="Tetrapyrrole methylase" evidence="13">
    <location>
        <begin position="18"/>
        <end position="226"/>
    </location>
</feature>
<dbReference type="InterPro" id="IPR000878">
    <property type="entry name" value="4pyrrol_Mease"/>
</dbReference>
<gene>
    <name evidence="14" type="primary">cobA</name>
    <name evidence="14" type="ORF">C2869_18775</name>
</gene>
<dbReference type="RefSeq" id="WP_108604388.1">
    <property type="nucleotide sequence ID" value="NZ_CP026604.1"/>
</dbReference>
<dbReference type="PROSITE" id="PS00839">
    <property type="entry name" value="SUMT_1"/>
    <property type="match status" value="1"/>
</dbReference>
<keyword evidence="5 14" id="KW-0808">Transferase</keyword>
<dbReference type="GO" id="GO:0016829">
    <property type="term" value="F:lyase activity"/>
    <property type="evidence" value="ECO:0007669"/>
    <property type="project" value="UniProtKB-KW"/>
</dbReference>
<dbReference type="Pfam" id="PF00590">
    <property type="entry name" value="TP_methylase"/>
    <property type="match status" value="1"/>
</dbReference>
<dbReference type="InterPro" id="IPR003043">
    <property type="entry name" value="Uropor_MeTrfase_CS"/>
</dbReference>
<keyword evidence="8" id="KW-0456">Lyase</keyword>
<dbReference type="OrthoDB" id="9815856at2"/>
<dbReference type="InterPro" id="IPR035996">
    <property type="entry name" value="4pyrrol_Methylase_sf"/>
</dbReference>
<proteinExistence type="inferred from homology"/>
<dbReference type="InterPro" id="IPR050161">
    <property type="entry name" value="Siro_Cobalamin_biosynth"/>
</dbReference>
<keyword evidence="7" id="KW-0560">Oxidoreductase</keyword>
<evidence type="ECO:0000256" key="10">
    <source>
        <dbReference type="ARBA" id="ARBA00023268"/>
    </source>
</evidence>
<protein>
    <recommendedName>
        <fullName evidence="2">uroporphyrinogen-III C-methyltransferase</fullName>
        <ecNumber evidence="2">2.1.1.107</ecNumber>
    </recommendedName>
</protein>
<comment type="pathway">
    <text evidence="12">Cofactor biosynthesis; adenosylcobalamin biosynthesis; precorrin-2 from uroporphyrinogen III: step 1/1.</text>
</comment>
<dbReference type="FunFam" id="3.30.950.10:FF:000001">
    <property type="entry name" value="Siroheme synthase"/>
    <property type="match status" value="1"/>
</dbReference>
<dbReference type="InterPro" id="IPR006366">
    <property type="entry name" value="CobA/CysG_C"/>
</dbReference>
<dbReference type="FunFam" id="3.40.1010.10:FF:000001">
    <property type="entry name" value="Siroheme synthase"/>
    <property type="match status" value="1"/>
</dbReference>
<evidence type="ECO:0000256" key="12">
    <source>
        <dbReference type="ARBA" id="ARBA00060548"/>
    </source>
</evidence>